<organism evidence="1 2">
    <name type="scientific">Caerostris darwini</name>
    <dbReference type="NCBI Taxonomy" id="1538125"/>
    <lineage>
        <taxon>Eukaryota</taxon>
        <taxon>Metazoa</taxon>
        <taxon>Ecdysozoa</taxon>
        <taxon>Arthropoda</taxon>
        <taxon>Chelicerata</taxon>
        <taxon>Arachnida</taxon>
        <taxon>Araneae</taxon>
        <taxon>Araneomorphae</taxon>
        <taxon>Entelegynae</taxon>
        <taxon>Araneoidea</taxon>
        <taxon>Araneidae</taxon>
        <taxon>Caerostris</taxon>
    </lineage>
</organism>
<evidence type="ECO:0000313" key="2">
    <source>
        <dbReference type="Proteomes" id="UP001054837"/>
    </source>
</evidence>
<proteinExistence type="predicted"/>
<keyword evidence="2" id="KW-1185">Reference proteome</keyword>
<comment type="caution">
    <text evidence="1">The sequence shown here is derived from an EMBL/GenBank/DDBJ whole genome shotgun (WGS) entry which is preliminary data.</text>
</comment>
<protein>
    <submittedName>
        <fullName evidence="1">Uncharacterized protein</fullName>
    </submittedName>
</protein>
<reference evidence="1 2" key="1">
    <citation type="submission" date="2021-06" db="EMBL/GenBank/DDBJ databases">
        <title>Caerostris darwini draft genome.</title>
        <authorList>
            <person name="Kono N."/>
            <person name="Arakawa K."/>
        </authorList>
    </citation>
    <scope>NUCLEOTIDE SEQUENCE [LARGE SCALE GENOMIC DNA]</scope>
</reference>
<dbReference type="AlphaFoldDB" id="A0AAV4NDB0"/>
<name>A0AAV4NDB0_9ARAC</name>
<sequence length="194" mass="22050">MGCETLELVILEFLTGFHWMLELLNRAWNIRICGGQKADYEIKFICAKVRLLTDVGFCRGVDVLMKGSDGVFEEGICAGSSLLMSVMENSNDDRISSKIFIYSRMTFTLKLTSVNVFLSSSVSSSIWTCFISKSLVPDLRFLSSSSRLLMSFFFFYCVEDDSTIGFVESILSSKYSPWINNLVPILLRLRRMNE</sequence>
<evidence type="ECO:0000313" key="1">
    <source>
        <dbReference type="EMBL" id="GIX81873.1"/>
    </source>
</evidence>
<gene>
    <name evidence="1" type="ORF">CDAR_116031</name>
</gene>
<dbReference type="EMBL" id="BPLQ01001451">
    <property type="protein sequence ID" value="GIX81873.1"/>
    <property type="molecule type" value="Genomic_DNA"/>
</dbReference>
<dbReference type="Proteomes" id="UP001054837">
    <property type="component" value="Unassembled WGS sequence"/>
</dbReference>
<accession>A0AAV4NDB0</accession>